<feature type="compositionally biased region" description="Low complexity" evidence="5">
    <location>
        <begin position="153"/>
        <end position="163"/>
    </location>
</feature>
<dbReference type="PROSITE" id="PS51469">
    <property type="entry name" value="SUN"/>
    <property type="match status" value="1"/>
</dbReference>
<evidence type="ECO:0000259" key="7">
    <source>
        <dbReference type="PROSITE" id="PS51469"/>
    </source>
</evidence>
<dbReference type="Pfam" id="PF07738">
    <property type="entry name" value="Sad1_UNC"/>
    <property type="match status" value="1"/>
</dbReference>
<keyword evidence="3" id="KW-1133">Transmembrane helix</keyword>
<dbReference type="PANTHER" id="PTHR12953:SF0">
    <property type="entry name" value="SUN DOMAIN-CONTAINING OSSIFICATION FACTOR"/>
    <property type="match status" value="1"/>
</dbReference>
<proteinExistence type="predicted"/>
<reference evidence="8" key="1">
    <citation type="journal article" date="2021" name="Sci. Rep.">
        <title>Diploid genomic architecture of Nitzschia inconspicua, an elite biomass production diatom.</title>
        <authorList>
            <person name="Oliver A."/>
            <person name="Podell S."/>
            <person name="Pinowska A."/>
            <person name="Traller J.C."/>
            <person name="Smith S.R."/>
            <person name="McClure R."/>
            <person name="Beliaev A."/>
            <person name="Bohutskyi P."/>
            <person name="Hill E.A."/>
            <person name="Rabines A."/>
            <person name="Zheng H."/>
            <person name="Allen L.Z."/>
            <person name="Kuo A."/>
            <person name="Grigoriev I.V."/>
            <person name="Allen A.E."/>
            <person name="Hazlebeck D."/>
            <person name="Allen E.E."/>
        </authorList>
    </citation>
    <scope>NUCLEOTIDE SEQUENCE</scope>
    <source>
        <strain evidence="8">Hildebrandi</strain>
    </source>
</reference>
<feature type="region of interest" description="Disordered" evidence="5">
    <location>
        <begin position="147"/>
        <end position="190"/>
    </location>
</feature>
<dbReference type="InterPro" id="IPR012919">
    <property type="entry name" value="SUN_dom"/>
</dbReference>
<dbReference type="GO" id="GO:0005737">
    <property type="term" value="C:cytoplasm"/>
    <property type="evidence" value="ECO:0007669"/>
    <property type="project" value="TreeGrafter"/>
</dbReference>
<keyword evidence="6" id="KW-0732">Signal</keyword>
<comment type="subcellular location">
    <subcellularLocation>
        <location evidence="1">Endomembrane system</location>
    </subcellularLocation>
</comment>
<accession>A0A9K3LQ03</accession>
<evidence type="ECO:0000256" key="3">
    <source>
        <dbReference type="ARBA" id="ARBA00022989"/>
    </source>
</evidence>
<feature type="compositionally biased region" description="Polar residues" evidence="5">
    <location>
        <begin position="1146"/>
        <end position="1165"/>
    </location>
</feature>
<feature type="signal peptide" evidence="6">
    <location>
        <begin position="1"/>
        <end position="20"/>
    </location>
</feature>
<evidence type="ECO:0000256" key="1">
    <source>
        <dbReference type="ARBA" id="ARBA00004308"/>
    </source>
</evidence>
<gene>
    <name evidence="8" type="ORF">IV203_028657</name>
</gene>
<feature type="region of interest" description="Disordered" evidence="5">
    <location>
        <begin position="292"/>
        <end position="322"/>
    </location>
</feature>
<feature type="region of interest" description="Disordered" evidence="5">
    <location>
        <begin position="761"/>
        <end position="791"/>
    </location>
</feature>
<feature type="domain" description="SUN" evidence="7">
    <location>
        <begin position="398"/>
        <end position="566"/>
    </location>
</feature>
<feature type="region of interest" description="Disordered" evidence="5">
    <location>
        <begin position="29"/>
        <end position="59"/>
    </location>
</feature>
<feature type="compositionally biased region" description="Low complexity" evidence="5">
    <location>
        <begin position="1125"/>
        <end position="1137"/>
    </location>
</feature>
<dbReference type="EMBL" id="JAGRRH010000007">
    <property type="protein sequence ID" value="KAG7365987.1"/>
    <property type="molecule type" value="Genomic_DNA"/>
</dbReference>
<protein>
    <submittedName>
        <fullName evidence="8">Sad1 / UNC-like protein</fullName>
    </submittedName>
</protein>
<reference evidence="8" key="2">
    <citation type="submission" date="2021-04" db="EMBL/GenBank/DDBJ databases">
        <authorList>
            <person name="Podell S."/>
        </authorList>
    </citation>
    <scope>NUCLEOTIDE SEQUENCE</scope>
    <source>
        <strain evidence="8">Hildebrandi</strain>
    </source>
</reference>
<organism evidence="8 9">
    <name type="scientific">Nitzschia inconspicua</name>
    <dbReference type="NCBI Taxonomy" id="303405"/>
    <lineage>
        <taxon>Eukaryota</taxon>
        <taxon>Sar</taxon>
        <taxon>Stramenopiles</taxon>
        <taxon>Ochrophyta</taxon>
        <taxon>Bacillariophyta</taxon>
        <taxon>Bacillariophyceae</taxon>
        <taxon>Bacillariophycidae</taxon>
        <taxon>Bacillariales</taxon>
        <taxon>Bacillariaceae</taxon>
        <taxon>Nitzschia</taxon>
    </lineage>
</organism>
<keyword evidence="4" id="KW-0472">Membrane</keyword>
<feature type="region of interest" description="Disordered" evidence="5">
    <location>
        <begin position="599"/>
        <end position="630"/>
    </location>
</feature>
<evidence type="ECO:0000313" key="9">
    <source>
        <dbReference type="Proteomes" id="UP000693970"/>
    </source>
</evidence>
<evidence type="ECO:0000256" key="5">
    <source>
        <dbReference type="SAM" id="MobiDB-lite"/>
    </source>
</evidence>
<feature type="region of interest" description="Disordered" evidence="5">
    <location>
        <begin position="1092"/>
        <end position="1210"/>
    </location>
</feature>
<dbReference type="InterPro" id="IPR045120">
    <property type="entry name" value="Suco/Slp1-like"/>
</dbReference>
<dbReference type="PANTHER" id="PTHR12953">
    <property type="entry name" value="MEMBRANE PROTEIN CH1 RELATED"/>
    <property type="match status" value="1"/>
</dbReference>
<keyword evidence="2" id="KW-0812">Transmembrane</keyword>
<evidence type="ECO:0000313" key="8">
    <source>
        <dbReference type="EMBL" id="KAG7365987.1"/>
    </source>
</evidence>
<dbReference type="OrthoDB" id="266334at2759"/>
<feature type="compositionally biased region" description="Low complexity" evidence="5">
    <location>
        <begin position="1092"/>
        <end position="1105"/>
    </location>
</feature>
<dbReference type="Proteomes" id="UP000693970">
    <property type="component" value="Unassembled WGS sequence"/>
</dbReference>
<name>A0A9K3LQ03_9STRA</name>
<feature type="compositionally biased region" description="Polar residues" evidence="5">
    <location>
        <begin position="600"/>
        <end position="613"/>
    </location>
</feature>
<dbReference type="GO" id="GO:0034975">
    <property type="term" value="P:protein folding in endoplasmic reticulum"/>
    <property type="evidence" value="ECO:0007669"/>
    <property type="project" value="TreeGrafter"/>
</dbReference>
<sequence>MKVRGKRMALLLTSALPLLADESIDLHVRGSHHHQQQDDDDIESSLYSQDGPFEEETDEHQFVQDDYDYETLSVSSLPKIPLHQALKTVPNDFPAIFDNYHYDNEGASSIPPFYPPQRLLSAARYLSPTFLEDEWDGIDTCRRRLPSMPLTRTSSSTSNQQQQDRLKSRLPSCRVRPESKNESTPKYSSTLDRLEARLHSYIESILPGYGDAGVKEEQEQQICEKDYAVEDQWQEDYNPFAATTDEEQNADNVVVENKETIKQPKYEPFVYEDYPLDDTGVELLLEELSEQTRQRKQKDVITPSEDQSASLDREAAPALTKTNGDTIEKELEHGLHELQLNETDVVAGGIDDMVVGALNSNMESANNNATMGKRNGDNSILQTQLSSTSSDNATAVEMSQDVQDAMSVASEKQASDEEEDEMLYERVSVDYASKSAGALIIEKSQNFKGTSNLLNGDRDKYAIAPCSEEKKSVVLSLSEDILVKVIKIANYERFSSTVKDFQVLGSQTLGKWVDLGTYYAQPGHGEQIFPLKNPSWARYLKFKFLTHHGVEYYCTLSQIKVHGSTMVQGFHEQWEMIEDEKDDAEDATKRTFDAGANALENASSADSGVNTQPTKDHVDNQDPSVSHDSLPSVLNNFESSKKLLQMLGGDVPDDEAVSEFYNHIPSVLGAIPAISRSFARFSARESKFACENKITMLAVQPMHSGVERSCGKTINSLPGNEVEAMIVPKMNDLSSDFLQQRFGVGLPKGIAVNLGYPLPPVLDASERQDPDEASVSGNGESELPSDGSSNLDHQITISAEEVLSPEGVENAFESHVSDQQVGVLSTFESNEALDDAIFKLLRDLPSAHCLGDLNFTQFKANVTAARKVSGQGASQGGGMMEPIFKKLMDEIFALQTSLSVHDQFAKASVACYQRVLLDLAMEMEKVREDHEERLERLEKKLQEPSVVRFVSAIFQLLATCLVWIIRSLPDWYTVAKSNIAIPLWNWFQAQAVVVIRDLSHFWQQAEIFMESFDNSTRLNRTLNTFLEFVDGFVDRFSTVPEQTSRHDFDPASTARLFSAWSPRAEGGIWAYPIVPLFLLLLACRIFMCCTSSSSTSSMGRTYTSMRSKELRKRSTSTKAATMFRSNISPSPSSQASSGRKDRNKMKSQSPTSNESAINDTSMPTSEESDGPNLVREGRSVDTVECHENGNFINGGGAVAVSPTIVSDIED</sequence>
<evidence type="ECO:0000256" key="2">
    <source>
        <dbReference type="ARBA" id="ARBA00022692"/>
    </source>
</evidence>
<feature type="compositionally biased region" description="Basic and acidic residues" evidence="5">
    <location>
        <begin position="1175"/>
        <end position="1187"/>
    </location>
</feature>
<keyword evidence="9" id="KW-1185">Reference proteome</keyword>
<feature type="chain" id="PRO_5039932678" evidence="6">
    <location>
        <begin position="21"/>
        <end position="1210"/>
    </location>
</feature>
<evidence type="ECO:0000256" key="6">
    <source>
        <dbReference type="SAM" id="SignalP"/>
    </source>
</evidence>
<dbReference type="GO" id="GO:0012505">
    <property type="term" value="C:endomembrane system"/>
    <property type="evidence" value="ECO:0007669"/>
    <property type="project" value="UniProtKB-SubCell"/>
</dbReference>
<dbReference type="AlphaFoldDB" id="A0A9K3LQ03"/>
<feature type="compositionally biased region" description="Polar residues" evidence="5">
    <location>
        <begin position="621"/>
        <end position="630"/>
    </location>
</feature>
<evidence type="ECO:0000256" key="4">
    <source>
        <dbReference type="ARBA" id="ARBA00023136"/>
    </source>
</evidence>
<dbReference type="GO" id="GO:0016020">
    <property type="term" value="C:membrane"/>
    <property type="evidence" value="ECO:0007669"/>
    <property type="project" value="InterPro"/>
</dbReference>
<comment type="caution">
    <text evidence="8">The sequence shown here is derived from an EMBL/GenBank/DDBJ whole genome shotgun (WGS) entry which is preliminary data.</text>
</comment>